<feature type="transmembrane region" description="Helical" evidence="6">
    <location>
        <begin position="116"/>
        <end position="138"/>
    </location>
</feature>
<dbReference type="PANTHER" id="PTHR30250:SF11">
    <property type="entry name" value="O-ANTIGEN TRANSPORTER-RELATED"/>
    <property type="match status" value="1"/>
</dbReference>
<feature type="transmembrane region" description="Helical" evidence="6">
    <location>
        <begin position="296"/>
        <end position="319"/>
    </location>
</feature>
<protein>
    <recommendedName>
        <fullName evidence="9">Polysaccharide biosynthesis protein</fullName>
    </recommendedName>
</protein>
<feature type="transmembrane region" description="Helical" evidence="6">
    <location>
        <begin position="355"/>
        <end position="375"/>
    </location>
</feature>
<evidence type="ECO:0000256" key="2">
    <source>
        <dbReference type="ARBA" id="ARBA00022475"/>
    </source>
</evidence>
<keyword evidence="8" id="KW-1185">Reference proteome</keyword>
<evidence type="ECO:0000313" key="7">
    <source>
        <dbReference type="EMBL" id="GIP14963.1"/>
    </source>
</evidence>
<reference evidence="7" key="1">
    <citation type="submission" date="2021-03" db="EMBL/GenBank/DDBJ databases">
        <title>Antimicrobial resistance genes in bacteria isolated from Japanese honey, and their potential for conferring macrolide and lincosamide resistance in the American foulbrood pathogen Paenibacillus larvae.</title>
        <authorList>
            <person name="Okamoto M."/>
            <person name="Kumagai M."/>
            <person name="Kanamori H."/>
            <person name="Takamatsu D."/>
        </authorList>
    </citation>
    <scope>NUCLEOTIDE SEQUENCE</scope>
    <source>
        <strain evidence="7">J40TS1</strain>
    </source>
</reference>
<evidence type="ECO:0000256" key="4">
    <source>
        <dbReference type="ARBA" id="ARBA00022989"/>
    </source>
</evidence>
<sequence length="422" mass="47206">MRSWTRSPSSAAFLKNFGITFIFKALSLLLTLIVYVLAVRELGVITWGQIALIASVANIMLIPLTFGLHNGVIKYVPVSTKEESKELMGTALIANLIPSCMTSILLIAAAPVVESWFGFPLMNWIAAVALAMSINLYILTESFLRGQQLFFRLGLYKLIASIVFLVGTAIGLYMLGERSITSYMIPLIVQNVYFFVHALLKSGISPWRYSFKLLKKLFSYSLFTMFSWLVSALLFTSDLFYVAHFGEQYELGVYSIYQNTIRNLCSVLFHDVFAVVFMPLIAALNRRDVDAMVMKYSAPIFMLIWLGAAMLTTVLVLLYGVPLTWTYVGLTSAGIAMNMMYLLMTTVIAMDGVKAARCVFAALVIPIPALQYLQYVLVKHWGMIGGMSSVIVINICLLIALRITIRYFYHFQSVPLEREGSA</sequence>
<dbReference type="AlphaFoldDB" id="A0A920CX60"/>
<feature type="transmembrane region" description="Helical" evidence="6">
    <location>
        <begin position="44"/>
        <end position="66"/>
    </location>
</feature>
<dbReference type="InterPro" id="IPR050833">
    <property type="entry name" value="Poly_Biosynth_Transport"/>
</dbReference>
<feature type="transmembrane region" description="Helical" evidence="6">
    <location>
        <begin position="180"/>
        <end position="200"/>
    </location>
</feature>
<name>A0A920CX60_9BACL</name>
<evidence type="ECO:0000256" key="5">
    <source>
        <dbReference type="ARBA" id="ARBA00023136"/>
    </source>
</evidence>
<dbReference type="EMBL" id="BOSE01000001">
    <property type="protein sequence ID" value="GIP14963.1"/>
    <property type="molecule type" value="Genomic_DNA"/>
</dbReference>
<feature type="transmembrane region" description="Helical" evidence="6">
    <location>
        <begin position="12"/>
        <end position="38"/>
    </location>
</feature>
<dbReference type="Pfam" id="PF13440">
    <property type="entry name" value="Polysacc_synt_3"/>
    <property type="match status" value="1"/>
</dbReference>
<evidence type="ECO:0000256" key="3">
    <source>
        <dbReference type="ARBA" id="ARBA00022692"/>
    </source>
</evidence>
<comment type="caution">
    <text evidence="7">The sequence shown here is derived from an EMBL/GenBank/DDBJ whole genome shotgun (WGS) entry which is preliminary data.</text>
</comment>
<keyword evidence="3 6" id="KW-0812">Transmembrane</keyword>
<evidence type="ECO:0000256" key="1">
    <source>
        <dbReference type="ARBA" id="ARBA00004651"/>
    </source>
</evidence>
<keyword evidence="2" id="KW-1003">Cell membrane</keyword>
<feature type="transmembrane region" description="Helical" evidence="6">
    <location>
        <begin position="325"/>
        <end position="343"/>
    </location>
</feature>
<dbReference type="Proteomes" id="UP000683139">
    <property type="component" value="Unassembled WGS sequence"/>
</dbReference>
<accession>A0A920CX60</accession>
<keyword evidence="4 6" id="KW-1133">Transmembrane helix</keyword>
<organism evidence="7 8">
    <name type="scientific">Paenibacillus montaniterrae</name>
    <dbReference type="NCBI Taxonomy" id="429341"/>
    <lineage>
        <taxon>Bacteria</taxon>
        <taxon>Bacillati</taxon>
        <taxon>Bacillota</taxon>
        <taxon>Bacilli</taxon>
        <taxon>Bacillales</taxon>
        <taxon>Paenibacillaceae</taxon>
        <taxon>Paenibacillus</taxon>
    </lineage>
</organism>
<proteinExistence type="predicted"/>
<keyword evidence="5 6" id="KW-0472">Membrane</keyword>
<dbReference type="PANTHER" id="PTHR30250">
    <property type="entry name" value="PST FAMILY PREDICTED COLANIC ACID TRANSPORTER"/>
    <property type="match status" value="1"/>
</dbReference>
<feature type="transmembrane region" description="Helical" evidence="6">
    <location>
        <begin position="381"/>
        <end position="401"/>
    </location>
</feature>
<dbReference type="GO" id="GO:0005886">
    <property type="term" value="C:plasma membrane"/>
    <property type="evidence" value="ECO:0007669"/>
    <property type="project" value="UniProtKB-SubCell"/>
</dbReference>
<evidence type="ECO:0008006" key="9">
    <source>
        <dbReference type="Google" id="ProtNLM"/>
    </source>
</evidence>
<feature type="transmembrane region" description="Helical" evidence="6">
    <location>
        <begin position="220"/>
        <end position="241"/>
    </location>
</feature>
<evidence type="ECO:0000313" key="8">
    <source>
        <dbReference type="Proteomes" id="UP000683139"/>
    </source>
</evidence>
<evidence type="ECO:0000256" key="6">
    <source>
        <dbReference type="SAM" id="Phobius"/>
    </source>
</evidence>
<feature type="transmembrane region" description="Helical" evidence="6">
    <location>
        <begin position="261"/>
        <end position="284"/>
    </location>
</feature>
<comment type="subcellular location">
    <subcellularLocation>
        <location evidence="1">Cell membrane</location>
        <topology evidence="1">Multi-pass membrane protein</topology>
    </subcellularLocation>
</comment>
<gene>
    <name evidence="7" type="ORF">J40TS1_06050</name>
</gene>
<feature type="transmembrane region" description="Helical" evidence="6">
    <location>
        <begin position="87"/>
        <end position="110"/>
    </location>
</feature>
<feature type="transmembrane region" description="Helical" evidence="6">
    <location>
        <begin position="150"/>
        <end position="174"/>
    </location>
</feature>